<dbReference type="InterPro" id="IPR009006">
    <property type="entry name" value="Ala_racemase/Decarboxylase_C"/>
</dbReference>
<dbReference type="InterPro" id="IPR000821">
    <property type="entry name" value="Ala_racemase"/>
</dbReference>
<gene>
    <name evidence="9" type="primary">alr</name>
    <name evidence="9" type="ORF">ENO59_11960</name>
</gene>
<dbReference type="PROSITE" id="PS00395">
    <property type="entry name" value="ALANINE_RACEMASE"/>
    <property type="match status" value="1"/>
</dbReference>
<evidence type="ECO:0000256" key="6">
    <source>
        <dbReference type="PIRSR" id="PIRSR600821-50"/>
    </source>
</evidence>
<dbReference type="Gene3D" id="2.40.37.10">
    <property type="entry name" value="Lyase, Ornithine Decarboxylase, Chain A, domain 1"/>
    <property type="match status" value="1"/>
</dbReference>
<evidence type="ECO:0000256" key="1">
    <source>
        <dbReference type="ARBA" id="ARBA00000316"/>
    </source>
</evidence>
<feature type="active site" description="Proton acceptor; specific for L-alanine" evidence="5">
    <location>
        <position position="263"/>
    </location>
</feature>
<evidence type="ECO:0000256" key="7">
    <source>
        <dbReference type="PIRSR" id="PIRSR600821-52"/>
    </source>
</evidence>
<evidence type="ECO:0000259" key="8">
    <source>
        <dbReference type="SMART" id="SM01005"/>
    </source>
</evidence>
<dbReference type="GO" id="GO:0030170">
    <property type="term" value="F:pyridoxal phosphate binding"/>
    <property type="evidence" value="ECO:0007669"/>
    <property type="project" value="UniProtKB-UniRule"/>
</dbReference>
<dbReference type="PANTHER" id="PTHR30511:SF0">
    <property type="entry name" value="ALANINE RACEMASE, CATABOLIC-RELATED"/>
    <property type="match status" value="1"/>
</dbReference>
<comment type="catalytic activity">
    <reaction evidence="1 5">
        <text>L-alanine = D-alanine</text>
        <dbReference type="Rhea" id="RHEA:20249"/>
        <dbReference type="ChEBI" id="CHEBI:57416"/>
        <dbReference type="ChEBI" id="CHEBI:57972"/>
        <dbReference type="EC" id="5.1.1.1"/>
    </reaction>
</comment>
<organism evidence="9">
    <name type="scientific">Rhodothermus marinus</name>
    <name type="common">Rhodothermus obamensis</name>
    <dbReference type="NCBI Taxonomy" id="29549"/>
    <lineage>
        <taxon>Bacteria</taxon>
        <taxon>Pseudomonadati</taxon>
        <taxon>Rhodothermota</taxon>
        <taxon>Rhodothermia</taxon>
        <taxon>Rhodothermales</taxon>
        <taxon>Rhodothermaceae</taxon>
        <taxon>Rhodothermus</taxon>
    </lineage>
</organism>
<dbReference type="UniPathway" id="UPA00042">
    <property type="reaction ID" value="UER00497"/>
</dbReference>
<feature type="binding site" evidence="5 7">
    <location>
        <position position="311"/>
    </location>
    <ligand>
        <name>substrate</name>
    </ligand>
</feature>
<dbReference type="SUPFAM" id="SSF50621">
    <property type="entry name" value="Alanine racemase C-terminal domain-like"/>
    <property type="match status" value="1"/>
</dbReference>
<evidence type="ECO:0000256" key="4">
    <source>
        <dbReference type="ARBA" id="ARBA00023235"/>
    </source>
</evidence>
<evidence type="ECO:0000256" key="5">
    <source>
        <dbReference type="HAMAP-Rule" id="MF_01201"/>
    </source>
</evidence>
<evidence type="ECO:0000256" key="2">
    <source>
        <dbReference type="ARBA" id="ARBA00001933"/>
    </source>
</evidence>
<dbReference type="InterPro" id="IPR020622">
    <property type="entry name" value="Ala_racemase_pyridoxalP-BS"/>
</dbReference>
<comment type="pathway">
    <text evidence="5">Amino-acid biosynthesis; D-alanine biosynthesis; D-alanine from L-alanine: step 1/1.</text>
</comment>
<dbReference type="Pfam" id="PF01168">
    <property type="entry name" value="Ala_racemase_N"/>
    <property type="match status" value="1"/>
</dbReference>
<dbReference type="EMBL" id="DSGB01000007">
    <property type="protein sequence ID" value="HER97198.1"/>
    <property type="molecule type" value="Genomic_DNA"/>
</dbReference>
<dbReference type="Pfam" id="PF00842">
    <property type="entry name" value="Ala_racemase_C"/>
    <property type="match status" value="1"/>
</dbReference>
<dbReference type="InterPro" id="IPR011079">
    <property type="entry name" value="Ala_racemase_C"/>
</dbReference>
<comment type="function">
    <text evidence="5">Catalyzes the interconversion of L-alanine and D-alanine. May also act on other amino acids.</text>
</comment>
<keyword evidence="3 5" id="KW-0663">Pyridoxal phosphate</keyword>
<evidence type="ECO:0000313" key="9">
    <source>
        <dbReference type="EMBL" id="HER97198.1"/>
    </source>
</evidence>
<dbReference type="GO" id="GO:0030632">
    <property type="term" value="P:D-alanine biosynthetic process"/>
    <property type="evidence" value="ECO:0007669"/>
    <property type="project" value="UniProtKB-UniRule"/>
</dbReference>
<dbReference type="GO" id="GO:0005829">
    <property type="term" value="C:cytosol"/>
    <property type="evidence" value="ECO:0007669"/>
    <property type="project" value="TreeGrafter"/>
</dbReference>
<accession>A0A7V2B2Q5</accession>
<reference evidence="9" key="1">
    <citation type="journal article" date="2020" name="mSystems">
        <title>Genome- and Community-Level Interaction Insights into Carbon Utilization and Element Cycling Functions of Hydrothermarchaeota in Hydrothermal Sediment.</title>
        <authorList>
            <person name="Zhou Z."/>
            <person name="Liu Y."/>
            <person name="Xu W."/>
            <person name="Pan J."/>
            <person name="Luo Z.H."/>
            <person name="Li M."/>
        </authorList>
    </citation>
    <scope>NUCLEOTIDE SEQUENCE [LARGE SCALE GENOMIC DNA]</scope>
    <source>
        <strain evidence="9">SpSt-143</strain>
    </source>
</reference>
<dbReference type="HAMAP" id="MF_01201">
    <property type="entry name" value="Ala_racemase"/>
    <property type="match status" value="1"/>
</dbReference>
<dbReference type="SUPFAM" id="SSF51419">
    <property type="entry name" value="PLP-binding barrel"/>
    <property type="match status" value="1"/>
</dbReference>
<feature type="binding site" evidence="5 7">
    <location>
        <position position="133"/>
    </location>
    <ligand>
        <name>substrate</name>
    </ligand>
</feature>
<evidence type="ECO:0000256" key="3">
    <source>
        <dbReference type="ARBA" id="ARBA00022898"/>
    </source>
</evidence>
<sequence>MLHTPTLVQICLPHLRHNAQLLQQRLGPATLMAVVKADAYGHGLVPVARTLQDVGVRHFAVARVAEALALREAGVEAPILVLGVAFPEDLPVCAAQQLDVTVASPAVAEAVCTAAPRLGLLRVHVKVDTGMGRLGLWPSEVPSIVRQLAQTPAVHLVGLWTHLATADDPQDTFLYQQLERFEQLCRQFGDDFEAIHIANSSALLRLPETYWHSPRQQARVGAALYGYTSHPQLLRHVGLRPVMRMVSRVVQVRTVPPGTTISYGRTWAAPDWRRIAVVGAGYGDGVPRRLSNRGRVGIRGQQFPIVGAVCMDLLMVDLGAPDAAPDVQEGEETVLFGEGGPSIMEVAAWADTIPYELSCGVARRVPRCYQETLPSAEPCMENI</sequence>
<comment type="cofactor">
    <cofactor evidence="2 5 6">
        <name>pyridoxal 5'-phosphate</name>
        <dbReference type="ChEBI" id="CHEBI:597326"/>
    </cofactor>
</comment>
<dbReference type="Gene3D" id="3.20.20.10">
    <property type="entry name" value="Alanine racemase"/>
    <property type="match status" value="1"/>
</dbReference>
<dbReference type="AlphaFoldDB" id="A0A7V2B2Q5"/>
<dbReference type="PRINTS" id="PR00992">
    <property type="entry name" value="ALARACEMASE"/>
</dbReference>
<dbReference type="SMART" id="SM01005">
    <property type="entry name" value="Ala_racemase_C"/>
    <property type="match status" value="1"/>
</dbReference>
<feature type="domain" description="Alanine racemase C-terminal" evidence="8">
    <location>
        <begin position="242"/>
        <end position="370"/>
    </location>
</feature>
<feature type="active site" description="Proton acceptor; specific for D-alanine" evidence="5">
    <location>
        <position position="36"/>
    </location>
</feature>
<comment type="similarity">
    <text evidence="5">Belongs to the alanine racemase family.</text>
</comment>
<dbReference type="InterPro" id="IPR001608">
    <property type="entry name" value="Ala_racemase_N"/>
</dbReference>
<dbReference type="PANTHER" id="PTHR30511">
    <property type="entry name" value="ALANINE RACEMASE"/>
    <property type="match status" value="1"/>
</dbReference>
<name>A0A7V2B2Q5_RHOMR</name>
<protein>
    <recommendedName>
        <fullName evidence="5">Alanine racemase</fullName>
        <ecNumber evidence="5">5.1.1.1</ecNumber>
    </recommendedName>
</protein>
<proteinExistence type="inferred from homology"/>
<dbReference type="CDD" id="cd00430">
    <property type="entry name" value="PLPDE_III_AR"/>
    <property type="match status" value="1"/>
</dbReference>
<dbReference type="NCBIfam" id="TIGR00492">
    <property type="entry name" value="alr"/>
    <property type="match status" value="1"/>
</dbReference>
<dbReference type="FunFam" id="3.20.20.10:FF:000002">
    <property type="entry name" value="Alanine racemase"/>
    <property type="match status" value="1"/>
</dbReference>
<comment type="caution">
    <text evidence="9">The sequence shown here is derived from an EMBL/GenBank/DDBJ whole genome shotgun (WGS) entry which is preliminary data.</text>
</comment>
<feature type="modified residue" description="N6-(pyridoxal phosphate)lysine" evidence="5 6">
    <location>
        <position position="36"/>
    </location>
</feature>
<dbReference type="InterPro" id="IPR029066">
    <property type="entry name" value="PLP-binding_barrel"/>
</dbReference>
<keyword evidence="4 5" id="KW-0413">Isomerase</keyword>
<dbReference type="EC" id="5.1.1.1" evidence="5"/>
<dbReference type="GO" id="GO:0008784">
    <property type="term" value="F:alanine racemase activity"/>
    <property type="evidence" value="ECO:0007669"/>
    <property type="project" value="UniProtKB-UniRule"/>
</dbReference>